<evidence type="ECO:0000256" key="1">
    <source>
        <dbReference type="RuleBase" id="RU000487"/>
    </source>
</evidence>
<dbReference type="InterPro" id="IPR004000">
    <property type="entry name" value="Actin"/>
</dbReference>
<dbReference type="PANTHER" id="PTHR11937">
    <property type="entry name" value="ACTIN"/>
    <property type="match status" value="1"/>
</dbReference>
<dbReference type="Gene3D" id="3.90.640.10">
    <property type="entry name" value="Actin, Chain A, domain 4"/>
    <property type="match status" value="1"/>
</dbReference>
<organism evidence="2 3">
    <name type="scientific">Malassezia cuniculi</name>
    <dbReference type="NCBI Taxonomy" id="948313"/>
    <lineage>
        <taxon>Eukaryota</taxon>
        <taxon>Fungi</taxon>
        <taxon>Dikarya</taxon>
        <taxon>Basidiomycota</taxon>
        <taxon>Ustilaginomycotina</taxon>
        <taxon>Malasseziomycetes</taxon>
        <taxon>Malasseziales</taxon>
        <taxon>Malasseziaceae</taxon>
        <taxon>Malassezia</taxon>
    </lineage>
</organism>
<comment type="similarity">
    <text evidence="1">Belongs to the actin family.</text>
</comment>
<evidence type="ECO:0000313" key="2">
    <source>
        <dbReference type="EMBL" id="WFD34331.1"/>
    </source>
</evidence>
<dbReference type="InterPro" id="IPR043129">
    <property type="entry name" value="ATPase_NBD"/>
</dbReference>
<sequence>MRATASPRARARAPLPDTRVVLDVGSRVIKAGICGEPSPRVVVDAADAASAILGRRVDSLWELDMMHVSASADAKQKFVELVRVLNRILRGIWQDHLLVDPPAARVLCVHSPLLIDTVQDAICEVVLHRLEAAAVSFIDSHTLALVAAGRSTGLVVDVGYLETCVMPVYGGRPIERAMRTTPRGGRRLVQCLRTLLAAQGDGAAVDMTLANSLASMALLVGPPVESGERSAAPFDPDAFARRYSTSSVADMHYGDGDRVVPGWIRERAAEVLFEPGDEDEASIVECVVQSLKDIPMDARREILESVVLAGGTATIPGFARRVQQDLERALHAWQVGRGISSRTGSPFSGSNAFSYVHVLNAPRSDDAPLPMASLPSSLLAWIGGSIAGSLGSDGTLQITREQWLAAARVP</sequence>
<dbReference type="AlphaFoldDB" id="A0AAF0ETY6"/>
<dbReference type="Pfam" id="PF00022">
    <property type="entry name" value="Actin"/>
    <property type="match status" value="2"/>
</dbReference>
<dbReference type="Gene3D" id="3.30.420.40">
    <property type="match status" value="2"/>
</dbReference>
<keyword evidence="3" id="KW-1185">Reference proteome</keyword>
<accession>A0AAF0ETY6</accession>
<dbReference type="SMART" id="SM00268">
    <property type="entry name" value="ACTIN"/>
    <property type="match status" value="1"/>
</dbReference>
<dbReference type="SUPFAM" id="SSF53067">
    <property type="entry name" value="Actin-like ATPase domain"/>
    <property type="match status" value="2"/>
</dbReference>
<evidence type="ECO:0000313" key="3">
    <source>
        <dbReference type="Proteomes" id="UP001219933"/>
    </source>
</evidence>
<dbReference type="Proteomes" id="UP001219933">
    <property type="component" value="Chromosome 2"/>
</dbReference>
<protein>
    <recommendedName>
        <fullName evidence="4">Actin-related protein 10</fullName>
    </recommendedName>
</protein>
<name>A0AAF0ETY6_9BASI</name>
<proteinExistence type="inferred from homology"/>
<reference evidence="2" key="1">
    <citation type="submission" date="2023-03" db="EMBL/GenBank/DDBJ databases">
        <title>Mating type loci evolution in Malassezia.</title>
        <authorList>
            <person name="Coelho M.A."/>
        </authorList>
    </citation>
    <scope>NUCLEOTIDE SEQUENCE</scope>
    <source>
        <strain evidence="2">CBS 11721</strain>
    </source>
</reference>
<gene>
    <name evidence="2" type="ORF">MCUN1_001170</name>
</gene>
<evidence type="ECO:0008006" key="4">
    <source>
        <dbReference type="Google" id="ProtNLM"/>
    </source>
</evidence>
<dbReference type="EMBL" id="CP119878">
    <property type="protein sequence ID" value="WFD34331.1"/>
    <property type="molecule type" value="Genomic_DNA"/>
</dbReference>